<gene>
    <name evidence="2" type="ORF">VP1G_11040</name>
</gene>
<dbReference type="SUPFAM" id="SSF55729">
    <property type="entry name" value="Acyl-CoA N-acyltransferases (Nat)"/>
    <property type="match status" value="1"/>
</dbReference>
<name>A0A194V354_CYTMA</name>
<evidence type="ECO:0000313" key="2">
    <source>
        <dbReference type="EMBL" id="KUI58339.1"/>
    </source>
</evidence>
<dbReference type="InterPro" id="IPR000182">
    <property type="entry name" value="GNAT_dom"/>
</dbReference>
<accession>A0A194V354</accession>
<evidence type="ECO:0000259" key="1">
    <source>
        <dbReference type="Pfam" id="PF13302"/>
    </source>
</evidence>
<feature type="domain" description="N-acetyltransferase" evidence="1">
    <location>
        <begin position="19"/>
        <end position="173"/>
    </location>
</feature>
<keyword evidence="3" id="KW-1185">Reference proteome</keyword>
<dbReference type="PANTHER" id="PTHR43792">
    <property type="entry name" value="GNAT FAMILY, PUTATIVE (AFU_ORTHOLOGUE AFUA_3G00765)-RELATED-RELATED"/>
    <property type="match status" value="1"/>
</dbReference>
<dbReference type="Pfam" id="PF13302">
    <property type="entry name" value="Acetyltransf_3"/>
    <property type="match status" value="1"/>
</dbReference>
<dbReference type="EMBL" id="KN714712">
    <property type="protein sequence ID" value="KUI58339.1"/>
    <property type="molecule type" value="Genomic_DNA"/>
</dbReference>
<dbReference type="InterPro" id="IPR051531">
    <property type="entry name" value="N-acetyltransferase"/>
</dbReference>
<organism evidence="2 3">
    <name type="scientific">Cytospora mali</name>
    <name type="common">Apple Valsa canker fungus</name>
    <name type="synonym">Valsa mali</name>
    <dbReference type="NCBI Taxonomy" id="578113"/>
    <lineage>
        <taxon>Eukaryota</taxon>
        <taxon>Fungi</taxon>
        <taxon>Dikarya</taxon>
        <taxon>Ascomycota</taxon>
        <taxon>Pezizomycotina</taxon>
        <taxon>Sordariomycetes</taxon>
        <taxon>Sordariomycetidae</taxon>
        <taxon>Diaporthales</taxon>
        <taxon>Cytosporaceae</taxon>
        <taxon>Cytospora</taxon>
    </lineage>
</organism>
<dbReference type="AlphaFoldDB" id="A0A194V354"/>
<dbReference type="Gene3D" id="3.40.630.30">
    <property type="match status" value="1"/>
</dbReference>
<dbReference type="PANTHER" id="PTHR43792:SF1">
    <property type="entry name" value="N-ACETYLTRANSFERASE DOMAIN-CONTAINING PROTEIN"/>
    <property type="match status" value="1"/>
</dbReference>
<dbReference type="GO" id="GO:0016747">
    <property type="term" value="F:acyltransferase activity, transferring groups other than amino-acyl groups"/>
    <property type="evidence" value="ECO:0007669"/>
    <property type="project" value="InterPro"/>
</dbReference>
<evidence type="ECO:0000313" key="3">
    <source>
        <dbReference type="Proteomes" id="UP000078576"/>
    </source>
</evidence>
<dbReference type="OrthoDB" id="630895at2759"/>
<protein>
    <recommendedName>
        <fullName evidence="1">N-acetyltransferase domain-containing protein</fullName>
    </recommendedName>
</protein>
<dbReference type="Proteomes" id="UP000078576">
    <property type="component" value="Unassembled WGS sequence"/>
</dbReference>
<reference evidence="3" key="1">
    <citation type="submission" date="2014-12" db="EMBL/GenBank/DDBJ databases">
        <title>Genome Sequence of Valsa Canker Pathogens Uncovers a Specific Adaption of Colonization on Woody Bark.</title>
        <authorList>
            <person name="Yin Z."/>
            <person name="Liu H."/>
            <person name="Gao X."/>
            <person name="Li Z."/>
            <person name="Song N."/>
            <person name="Ke X."/>
            <person name="Dai Q."/>
            <person name="Wu Y."/>
            <person name="Sun Y."/>
            <person name="Xu J.-R."/>
            <person name="Kang Z.K."/>
            <person name="Wang L."/>
            <person name="Huang L."/>
        </authorList>
    </citation>
    <scope>NUCLEOTIDE SEQUENCE [LARGE SCALE GENOMIC DNA]</scope>
    <source>
        <strain evidence="3">SXYL134</strain>
    </source>
</reference>
<dbReference type="InterPro" id="IPR016181">
    <property type="entry name" value="Acyl_CoA_acyltransferase"/>
</dbReference>
<sequence length="200" mass="22953">MDKYPNIKTQHDVLVRTDRLLLRPVATEDLSALHRMRLNPIVMQFMPGVETEQEALNSYSLRRTELMMMQDRFSFAVVLPVAERASELEAHKDKTVTGFVGITQPTKVFYIFNDKYWGSGFASEALQCFLETYWKTFPSGLKGVDKRDRDHLEAHIYNGNDGSERVATKCGFVHVSDGFTSSHGREVRQKIFSLYRPLPS</sequence>
<proteinExistence type="predicted"/>